<dbReference type="EMBL" id="AOHX01000025">
    <property type="protein sequence ID" value="ELY48405.1"/>
    <property type="molecule type" value="Genomic_DNA"/>
</dbReference>
<feature type="region of interest" description="Disordered" evidence="9">
    <location>
        <begin position="610"/>
        <end position="641"/>
    </location>
</feature>
<keyword evidence="3 10" id="KW-0812">Transmembrane</keyword>
<evidence type="ECO:0000256" key="4">
    <source>
        <dbReference type="ARBA" id="ARBA00022723"/>
    </source>
</evidence>
<dbReference type="PANTHER" id="PTHR34820:SF4">
    <property type="entry name" value="INNER MEMBRANE PROTEIN YEBZ"/>
    <property type="match status" value="1"/>
</dbReference>
<dbReference type="Gene3D" id="2.60.40.1220">
    <property type="match status" value="1"/>
</dbReference>
<protein>
    <submittedName>
        <fullName evidence="13">Copper resistance protein CopC</fullName>
    </submittedName>
</protein>
<accession>L9WFZ0</accession>
<dbReference type="eggNOG" id="arCOG05392">
    <property type="taxonomic scope" value="Archaea"/>
</dbReference>
<keyword evidence="14" id="KW-1185">Reference proteome</keyword>
<proteinExistence type="predicted"/>
<dbReference type="InterPro" id="IPR008457">
    <property type="entry name" value="Cu-R_CopD_dom"/>
</dbReference>
<feature type="transmembrane region" description="Helical" evidence="10">
    <location>
        <begin position="392"/>
        <end position="413"/>
    </location>
</feature>
<dbReference type="Pfam" id="PF04234">
    <property type="entry name" value="CopC"/>
    <property type="match status" value="1"/>
</dbReference>
<evidence type="ECO:0000313" key="14">
    <source>
        <dbReference type="Proteomes" id="UP000011661"/>
    </source>
</evidence>
<evidence type="ECO:0000259" key="11">
    <source>
        <dbReference type="Pfam" id="PF04234"/>
    </source>
</evidence>
<organism evidence="13 14">
    <name type="scientific">Natronorubrum sulfidifaciens JCM 14089</name>
    <dbReference type="NCBI Taxonomy" id="1230460"/>
    <lineage>
        <taxon>Archaea</taxon>
        <taxon>Methanobacteriati</taxon>
        <taxon>Methanobacteriota</taxon>
        <taxon>Stenosarchaea group</taxon>
        <taxon>Halobacteria</taxon>
        <taxon>Halobacteriales</taxon>
        <taxon>Natrialbaceae</taxon>
        <taxon>Natronorubrum</taxon>
    </lineage>
</organism>
<gene>
    <name evidence="13" type="ORF">C495_02995</name>
</gene>
<feature type="compositionally biased region" description="Basic and acidic residues" evidence="9">
    <location>
        <begin position="614"/>
        <end position="633"/>
    </location>
</feature>
<dbReference type="Pfam" id="PF05425">
    <property type="entry name" value="CopD"/>
    <property type="match status" value="1"/>
</dbReference>
<dbReference type="GO" id="GO:0046688">
    <property type="term" value="P:response to copper ion"/>
    <property type="evidence" value="ECO:0007669"/>
    <property type="project" value="InterPro"/>
</dbReference>
<keyword evidence="4" id="KW-0479">Metal-binding</keyword>
<feature type="transmembrane region" description="Helical" evidence="10">
    <location>
        <begin position="641"/>
        <end position="662"/>
    </location>
</feature>
<dbReference type="InterPro" id="IPR014755">
    <property type="entry name" value="Cu-Rt/internalin_Ig-like"/>
</dbReference>
<dbReference type="SUPFAM" id="SSF81296">
    <property type="entry name" value="E set domains"/>
    <property type="match status" value="1"/>
</dbReference>
<dbReference type="Proteomes" id="UP000011661">
    <property type="component" value="Unassembled WGS sequence"/>
</dbReference>
<keyword evidence="2" id="KW-1003">Cell membrane</keyword>
<dbReference type="GO" id="GO:0006825">
    <property type="term" value="P:copper ion transport"/>
    <property type="evidence" value="ECO:0007669"/>
    <property type="project" value="InterPro"/>
</dbReference>
<evidence type="ECO:0000256" key="9">
    <source>
        <dbReference type="SAM" id="MobiDB-lite"/>
    </source>
</evidence>
<evidence type="ECO:0000256" key="6">
    <source>
        <dbReference type="ARBA" id="ARBA00022989"/>
    </source>
</evidence>
<dbReference type="InterPro" id="IPR014756">
    <property type="entry name" value="Ig_E-set"/>
</dbReference>
<keyword evidence="6 10" id="KW-1133">Transmembrane helix</keyword>
<dbReference type="PATRIC" id="fig|1230460.4.peg.604"/>
<feature type="transmembrane region" description="Helical" evidence="10">
    <location>
        <begin position="211"/>
        <end position="231"/>
    </location>
</feature>
<name>L9WFZ0_9EURY</name>
<feature type="transmembrane region" description="Helical" evidence="10">
    <location>
        <begin position="170"/>
        <end position="191"/>
    </location>
</feature>
<dbReference type="GO" id="GO:0042597">
    <property type="term" value="C:periplasmic space"/>
    <property type="evidence" value="ECO:0007669"/>
    <property type="project" value="InterPro"/>
</dbReference>
<feature type="transmembrane region" description="Helical" evidence="10">
    <location>
        <begin position="361"/>
        <end position="380"/>
    </location>
</feature>
<feature type="transmembrane region" description="Helical" evidence="10">
    <location>
        <begin position="465"/>
        <end position="485"/>
    </location>
</feature>
<feature type="transmembrane region" description="Helical" evidence="10">
    <location>
        <begin position="319"/>
        <end position="340"/>
    </location>
</feature>
<dbReference type="PANTHER" id="PTHR34820">
    <property type="entry name" value="INNER MEMBRANE PROTEIN YEBZ"/>
    <property type="match status" value="1"/>
</dbReference>
<dbReference type="GO" id="GO:0005507">
    <property type="term" value="F:copper ion binding"/>
    <property type="evidence" value="ECO:0007669"/>
    <property type="project" value="InterPro"/>
</dbReference>
<evidence type="ECO:0000313" key="13">
    <source>
        <dbReference type="EMBL" id="ELY48405.1"/>
    </source>
</evidence>
<keyword evidence="7" id="KW-0186">Copper</keyword>
<feature type="domain" description="CopC" evidence="11">
    <location>
        <begin position="39"/>
        <end position="137"/>
    </location>
</feature>
<dbReference type="InterPro" id="IPR007348">
    <property type="entry name" value="CopC_dom"/>
</dbReference>
<comment type="caution">
    <text evidence="13">The sequence shown here is derived from an EMBL/GenBank/DDBJ whole genome shotgun (WGS) entry which is preliminary data.</text>
</comment>
<evidence type="ECO:0000256" key="5">
    <source>
        <dbReference type="ARBA" id="ARBA00022729"/>
    </source>
</evidence>
<dbReference type="InterPro" id="IPR032694">
    <property type="entry name" value="CopC/D"/>
</dbReference>
<reference evidence="13 14" key="1">
    <citation type="journal article" date="2014" name="PLoS Genet.">
        <title>Phylogenetically driven sequencing of extremely halophilic archaea reveals strategies for static and dynamic osmo-response.</title>
        <authorList>
            <person name="Becker E.A."/>
            <person name="Seitzer P.M."/>
            <person name="Tritt A."/>
            <person name="Larsen D."/>
            <person name="Krusor M."/>
            <person name="Yao A.I."/>
            <person name="Wu D."/>
            <person name="Madern D."/>
            <person name="Eisen J.A."/>
            <person name="Darling A.E."/>
            <person name="Facciotti M.T."/>
        </authorList>
    </citation>
    <scope>NUCLEOTIDE SEQUENCE [LARGE SCALE GENOMIC DNA]</scope>
    <source>
        <strain evidence="13 14">JCM 14089</strain>
    </source>
</reference>
<feature type="transmembrane region" description="Helical" evidence="10">
    <location>
        <begin position="251"/>
        <end position="273"/>
    </location>
</feature>
<dbReference type="GO" id="GO:0005886">
    <property type="term" value="C:plasma membrane"/>
    <property type="evidence" value="ECO:0007669"/>
    <property type="project" value="UniProtKB-SubCell"/>
</dbReference>
<keyword evidence="8 10" id="KW-0472">Membrane</keyword>
<dbReference type="STRING" id="1230460.C495_02995"/>
<keyword evidence="5" id="KW-0732">Signal</keyword>
<sequence>MQSTESSDRRRQPRIATVAAVALIAIVLAASVATPVVAHAYLSDADPANGEQVETLPENVTLFFSGDGVQVADVTVTGPDGEAVSGDATINPDDTQIVRTPLEAPTESDDTDGMYTVEWEVFADDGHTTSGTFFFSVGDDPLDRDAVLEAYDDEDDADESVPPVETAAKGLLLVALVALIGGPLTAAIAVYPAAGRVGASAQSVDRRLTRLLAGTSVLLLGSVVALGLVQARSVGPLVPGTLLEFAGLPLGQAWLGQLAFAAAVVAVLGAAVAGSFSRRGWLAGTVVGAVGVAGTVSWTSHSATAIGRLQGFAVDLAHIAGAGLWVGGLVVLALVVPPLLRDTSPADRTALAVDTIRRYSVLALAGVTLAGATGLILAAWHVPTLEDLGETVYGTALSAKTLLVLLALGLGGFTRFILLRRLESPTDAGRTGFGGRLFGSSSESGVREDGGQPGRETITTFRRAIILEVGVLVVVLLLSGLLTSAPTAAVAGDDTLGSATIEREGEVDLALMVTPAEGDDGGDQFLVESGEPVVFEVAFIDDHGESVASDRTVRLSAAGPDDTFDVDLEETDDGTYATVQTLPADGDWELRVTGSPDGEFVSEWFDAHASPASDAHEHDHDEHDHDEHDHDGGPDESPSPFVTLLQFGAVVVGVVGTVAVALEATRDRDRSE</sequence>
<evidence type="ECO:0000256" key="10">
    <source>
        <dbReference type="SAM" id="Phobius"/>
    </source>
</evidence>
<dbReference type="RefSeq" id="WP_008159863.1">
    <property type="nucleotide sequence ID" value="NZ_AOHX01000025.1"/>
</dbReference>
<feature type="transmembrane region" description="Helical" evidence="10">
    <location>
        <begin position="280"/>
        <end position="299"/>
    </location>
</feature>
<evidence type="ECO:0000256" key="3">
    <source>
        <dbReference type="ARBA" id="ARBA00022692"/>
    </source>
</evidence>
<evidence type="ECO:0000259" key="12">
    <source>
        <dbReference type="Pfam" id="PF05425"/>
    </source>
</evidence>
<evidence type="ECO:0000256" key="8">
    <source>
        <dbReference type="ARBA" id="ARBA00023136"/>
    </source>
</evidence>
<dbReference type="OrthoDB" id="206320at2157"/>
<evidence type="ECO:0000256" key="1">
    <source>
        <dbReference type="ARBA" id="ARBA00004651"/>
    </source>
</evidence>
<comment type="subcellular location">
    <subcellularLocation>
        <location evidence="1">Cell membrane</location>
        <topology evidence="1">Multi-pass membrane protein</topology>
    </subcellularLocation>
</comment>
<dbReference type="AlphaFoldDB" id="L9WFZ0"/>
<feature type="domain" description="Copper resistance protein D" evidence="12">
    <location>
        <begin position="355"/>
        <end position="482"/>
    </location>
</feature>
<evidence type="ECO:0000256" key="7">
    <source>
        <dbReference type="ARBA" id="ARBA00023008"/>
    </source>
</evidence>
<evidence type="ECO:0000256" key="2">
    <source>
        <dbReference type="ARBA" id="ARBA00022475"/>
    </source>
</evidence>